<evidence type="ECO:0000313" key="2">
    <source>
        <dbReference type="EMBL" id="MBP3942427.1"/>
    </source>
</evidence>
<dbReference type="SUPFAM" id="SSF51261">
    <property type="entry name" value="Duplicated hybrid motif"/>
    <property type="match status" value="1"/>
</dbReference>
<dbReference type="AlphaFoldDB" id="A0A8T4HAE0"/>
<reference evidence="2" key="1">
    <citation type="submission" date="2021-03" db="EMBL/GenBank/DDBJ databases">
        <authorList>
            <person name="Lu T."/>
            <person name="Wang Q."/>
            <person name="Han X."/>
        </authorList>
    </citation>
    <scope>NUCLEOTIDE SEQUENCE</scope>
    <source>
        <strain evidence="2">WQ 2009</strain>
    </source>
</reference>
<sequence>MKSWNILWGALLLSPTLLAIPVKLQAQDIIKARNYPQQYFRSPLDITPQASGTFGELRSTHFHAGNDYRTQQRVGLNVYAVADGYVSRVRVQIGGGGLSVYITHPNGYTSVYLHMDRFNASLAKLVKEEQYRLKRYDVDMALTAKQVPLTKGQIIGLSGNTGGSGGPHLHFEIRDTKTQNTLNSQLFGLQFADNIPPTIRGITLYDLEDPIVNEHTPRRHPQVKALATGKYGLVNTGVIPVNGKFSVGINTNDRHSGTTFTNGIYSIELTLDNKPVSTVVFEELSFASTRAIYSYVDYAYQLKTKVKIQKSFRDPGNPVNIFKYLANNGIMELKDQDVHELKYVVKDVKGNSSELSFKVQNKESYQPVYKQVAGVKLLKYNAENTFSSDNLSLKMGKNVLYNDLNLLYSQGAKPANGYSQVQHVHNTYIPVLESYKLGIKADSSLPKSLTSKALIVSTQGGAQGGFYENGWVTASVRTFGSFYIAVDTIAPKIVARNLTAGKHVAAQKSINFTISDNLSGIQSINGYVDGKWVLFEYDPKNRHIWHTFDDLPAGSHELRLEATDWKDNTGVYTAKFTR</sequence>
<evidence type="ECO:0000313" key="3">
    <source>
        <dbReference type="Proteomes" id="UP000679691"/>
    </source>
</evidence>
<comment type="caution">
    <text evidence="2">The sequence shown here is derived from an EMBL/GenBank/DDBJ whole genome shotgun (WGS) entry which is preliminary data.</text>
</comment>
<dbReference type="EMBL" id="JAGKSB010000002">
    <property type="protein sequence ID" value="MBP3942427.1"/>
    <property type="molecule type" value="Genomic_DNA"/>
</dbReference>
<organism evidence="2 3">
    <name type="scientific">Rhinopithecimicrobium faecis</name>
    <dbReference type="NCBI Taxonomy" id="2820698"/>
    <lineage>
        <taxon>Bacteria</taxon>
        <taxon>Pseudomonadati</taxon>
        <taxon>Bacteroidota</taxon>
        <taxon>Sphingobacteriia</taxon>
        <taxon>Sphingobacteriales</taxon>
        <taxon>Sphingobacteriaceae</taxon>
        <taxon>Rhinopithecimicrobium</taxon>
    </lineage>
</organism>
<dbReference type="PANTHER" id="PTHR21666">
    <property type="entry name" value="PEPTIDASE-RELATED"/>
    <property type="match status" value="1"/>
</dbReference>
<dbReference type="RefSeq" id="WP_353545910.1">
    <property type="nucleotide sequence ID" value="NZ_JAGKSB010000002.1"/>
</dbReference>
<accession>A0A8T4HAE0</accession>
<dbReference type="PANTHER" id="PTHR21666:SF270">
    <property type="entry name" value="MUREIN HYDROLASE ACTIVATOR ENVC"/>
    <property type="match status" value="1"/>
</dbReference>
<dbReference type="CDD" id="cd12797">
    <property type="entry name" value="M23_peptidase"/>
    <property type="match status" value="1"/>
</dbReference>
<dbReference type="Proteomes" id="UP000679691">
    <property type="component" value="Unassembled WGS sequence"/>
</dbReference>
<dbReference type="Gene3D" id="2.70.70.10">
    <property type="entry name" value="Glucose Permease (Domain IIA)"/>
    <property type="match status" value="1"/>
</dbReference>
<protein>
    <submittedName>
        <fullName evidence="2">M23 family metallopeptidase</fullName>
    </submittedName>
</protein>
<keyword evidence="3" id="KW-1185">Reference proteome</keyword>
<name>A0A8T4HAE0_9SPHI</name>
<dbReference type="InterPro" id="IPR050570">
    <property type="entry name" value="Cell_wall_metabolism_enzyme"/>
</dbReference>
<dbReference type="Pfam" id="PF01551">
    <property type="entry name" value="Peptidase_M23"/>
    <property type="match status" value="1"/>
</dbReference>
<proteinExistence type="predicted"/>
<feature type="domain" description="M23ase beta-sheet core" evidence="1">
    <location>
        <begin position="62"/>
        <end position="130"/>
    </location>
</feature>
<dbReference type="InterPro" id="IPR011055">
    <property type="entry name" value="Dup_hybrid_motif"/>
</dbReference>
<evidence type="ECO:0000259" key="1">
    <source>
        <dbReference type="Pfam" id="PF01551"/>
    </source>
</evidence>
<gene>
    <name evidence="2" type="ORF">J5U18_02420</name>
</gene>
<dbReference type="GO" id="GO:0004222">
    <property type="term" value="F:metalloendopeptidase activity"/>
    <property type="evidence" value="ECO:0007669"/>
    <property type="project" value="TreeGrafter"/>
</dbReference>
<dbReference type="InterPro" id="IPR016047">
    <property type="entry name" value="M23ase_b-sheet_dom"/>
</dbReference>